<proteinExistence type="predicted"/>
<evidence type="ECO:0000256" key="1">
    <source>
        <dbReference type="SAM" id="Phobius"/>
    </source>
</evidence>
<evidence type="ECO:0000313" key="3">
    <source>
        <dbReference type="Proteomes" id="UP000233350"/>
    </source>
</evidence>
<evidence type="ECO:0008006" key="4">
    <source>
        <dbReference type="Google" id="ProtNLM"/>
    </source>
</evidence>
<organism evidence="2 3">
    <name type="scientific">Helicobacter winghamensis</name>
    <dbReference type="NCBI Taxonomy" id="157268"/>
    <lineage>
        <taxon>Bacteria</taxon>
        <taxon>Pseudomonadati</taxon>
        <taxon>Campylobacterota</taxon>
        <taxon>Epsilonproteobacteria</taxon>
        <taxon>Campylobacterales</taxon>
        <taxon>Helicobacteraceae</taxon>
        <taxon>Helicobacter</taxon>
    </lineage>
</organism>
<accession>A0A2N3PIP3</accession>
<dbReference type="AlphaFoldDB" id="A0A2N3PIP3"/>
<comment type="caution">
    <text evidence="2">The sequence shown here is derived from an EMBL/GenBank/DDBJ whole genome shotgun (WGS) entry which is preliminary data.</text>
</comment>
<feature type="transmembrane region" description="Helical" evidence="1">
    <location>
        <begin position="127"/>
        <end position="151"/>
    </location>
</feature>
<protein>
    <recommendedName>
        <fullName evidence="4">Peptidase</fullName>
    </recommendedName>
</protein>
<reference evidence="2 3" key="1">
    <citation type="submission" date="2016-07" db="EMBL/GenBank/DDBJ databases">
        <title>Detection of Helicobacter winghamensis from caecal content of red fox (Vulpes vulpes).</title>
        <authorList>
            <person name="Zanoni R.G."/>
            <person name="Florio D."/>
            <person name="Caffara M."/>
            <person name="Renzi M."/>
            <person name="Parisi A."/>
            <person name="Pasquali F."/>
            <person name="Manfreda G."/>
        </authorList>
    </citation>
    <scope>NUCLEOTIDE SEQUENCE [LARGE SCALE GENOMIC DNA]</scope>
    <source>
        <strain evidence="2 3">295_13</strain>
    </source>
</reference>
<dbReference type="OrthoDB" id="5327112at2"/>
<evidence type="ECO:0000313" key="2">
    <source>
        <dbReference type="EMBL" id="PKT80776.1"/>
    </source>
</evidence>
<gene>
    <name evidence="2" type="ORF">BCM31_02080</name>
</gene>
<keyword evidence="1" id="KW-0472">Membrane</keyword>
<dbReference type="STRING" id="556267.HWAG_00008"/>
<feature type="transmembrane region" description="Helical" evidence="1">
    <location>
        <begin position="163"/>
        <end position="181"/>
    </location>
</feature>
<dbReference type="GeneID" id="78824806"/>
<dbReference type="RefSeq" id="WP_101313150.1">
    <property type="nucleotide sequence ID" value="NZ_CP063087.1"/>
</dbReference>
<keyword evidence="1" id="KW-1133">Transmembrane helix</keyword>
<dbReference type="Proteomes" id="UP000233350">
    <property type="component" value="Unassembled WGS sequence"/>
</dbReference>
<name>A0A2N3PIP3_9HELI</name>
<keyword evidence="3" id="KW-1185">Reference proteome</keyword>
<feature type="transmembrane region" description="Helical" evidence="1">
    <location>
        <begin position="12"/>
        <end position="31"/>
    </location>
</feature>
<keyword evidence="1" id="KW-0812">Transmembrane</keyword>
<dbReference type="EMBL" id="MBPK01000040">
    <property type="protein sequence ID" value="PKT80776.1"/>
    <property type="molecule type" value="Genomic_DNA"/>
</dbReference>
<sequence>MTKQFRNIHIYLSLFFLPIALMYALTGILYISGFNQDTGATKQSYTLTQNIEKGKEIEVLVEYLKSNNLDVPSNLTPKTGKNNALSIGGTHYSASITKNTDSTYTITTLKRSLIGDMIMLHKAKAKWYFDVLAIGFGITLILLYLSGLMITLFNSKKNRKIQYATILAGCIVSIALGALSVI</sequence>